<sequence length="172" mass="18410">MNPQYRLHLNRAGERNHLKKERVYILKPFEVSRNVAGESAIRGVEMDKLGKVSNIRRDAAEVLLGAILGRDLVGEKIFAEVEMTEEGHVGDGEGEGIDHVVVEIKDLKIGEAGEVGGEGGVKGVVREVEMAESGECGEGGEDWAGELVVGEGEVGEEKKVGRNDLCSSGTQA</sequence>
<dbReference type="EMBL" id="KQ258519">
    <property type="protein sequence ID" value="KOM29698.1"/>
    <property type="molecule type" value="Genomic_DNA"/>
</dbReference>
<accession>A0A0L9TGI0</accession>
<proteinExistence type="predicted"/>
<reference evidence="2" key="1">
    <citation type="journal article" date="2015" name="Proc. Natl. Acad. Sci. U.S.A.">
        <title>Genome sequencing of adzuki bean (Vigna angularis) provides insight into high starch and low fat accumulation and domestication.</title>
        <authorList>
            <person name="Yang K."/>
            <person name="Tian Z."/>
            <person name="Chen C."/>
            <person name="Luo L."/>
            <person name="Zhao B."/>
            <person name="Wang Z."/>
            <person name="Yu L."/>
            <person name="Li Y."/>
            <person name="Sun Y."/>
            <person name="Li W."/>
            <person name="Chen Y."/>
            <person name="Li Y."/>
            <person name="Zhang Y."/>
            <person name="Ai D."/>
            <person name="Zhao J."/>
            <person name="Shang C."/>
            <person name="Ma Y."/>
            <person name="Wu B."/>
            <person name="Wang M."/>
            <person name="Gao L."/>
            <person name="Sun D."/>
            <person name="Zhang P."/>
            <person name="Guo F."/>
            <person name="Wang W."/>
            <person name="Li Y."/>
            <person name="Wang J."/>
            <person name="Varshney R.K."/>
            <person name="Wang J."/>
            <person name="Ling H.Q."/>
            <person name="Wan P."/>
        </authorList>
    </citation>
    <scope>NUCLEOTIDE SEQUENCE</scope>
    <source>
        <strain evidence="2">cv. Jingnong 6</strain>
    </source>
</reference>
<name>A0A0L9TGI0_PHAAN</name>
<gene>
    <name evidence="1" type="ORF">LR48_Vigan746s001100</name>
</gene>
<dbReference type="AlphaFoldDB" id="A0A0L9TGI0"/>
<evidence type="ECO:0000313" key="1">
    <source>
        <dbReference type="EMBL" id="KOM29698.1"/>
    </source>
</evidence>
<evidence type="ECO:0000313" key="2">
    <source>
        <dbReference type="Proteomes" id="UP000053144"/>
    </source>
</evidence>
<protein>
    <submittedName>
        <fullName evidence="1">Uncharacterized protein</fullName>
    </submittedName>
</protein>
<dbReference type="Gramene" id="KOM29698">
    <property type="protein sequence ID" value="KOM29698"/>
    <property type="gene ID" value="LR48_Vigan746s001100"/>
</dbReference>
<organism evidence="1 2">
    <name type="scientific">Phaseolus angularis</name>
    <name type="common">Azuki bean</name>
    <name type="synonym">Vigna angularis</name>
    <dbReference type="NCBI Taxonomy" id="3914"/>
    <lineage>
        <taxon>Eukaryota</taxon>
        <taxon>Viridiplantae</taxon>
        <taxon>Streptophyta</taxon>
        <taxon>Embryophyta</taxon>
        <taxon>Tracheophyta</taxon>
        <taxon>Spermatophyta</taxon>
        <taxon>Magnoliopsida</taxon>
        <taxon>eudicotyledons</taxon>
        <taxon>Gunneridae</taxon>
        <taxon>Pentapetalae</taxon>
        <taxon>rosids</taxon>
        <taxon>fabids</taxon>
        <taxon>Fabales</taxon>
        <taxon>Fabaceae</taxon>
        <taxon>Papilionoideae</taxon>
        <taxon>50 kb inversion clade</taxon>
        <taxon>NPAAA clade</taxon>
        <taxon>indigoferoid/millettioid clade</taxon>
        <taxon>Phaseoleae</taxon>
        <taxon>Vigna</taxon>
    </lineage>
</organism>
<dbReference type="Proteomes" id="UP000053144">
    <property type="component" value="Unassembled WGS sequence"/>
</dbReference>